<evidence type="ECO:0000313" key="1">
    <source>
        <dbReference type="EMBL" id="GAH62596.1"/>
    </source>
</evidence>
<dbReference type="AlphaFoldDB" id="X1GXG7"/>
<reference evidence="1" key="1">
    <citation type="journal article" date="2014" name="Front. Microbiol.">
        <title>High frequency of phylogenetically diverse reductive dehalogenase-homologous genes in deep subseafloor sedimentary metagenomes.</title>
        <authorList>
            <person name="Kawai M."/>
            <person name="Futagami T."/>
            <person name="Toyoda A."/>
            <person name="Takaki Y."/>
            <person name="Nishi S."/>
            <person name="Hori S."/>
            <person name="Arai W."/>
            <person name="Tsubouchi T."/>
            <person name="Morono Y."/>
            <person name="Uchiyama I."/>
            <person name="Ito T."/>
            <person name="Fujiyama A."/>
            <person name="Inagaki F."/>
            <person name="Takami H."/>
        </authorList>
    </citation>
    <scope>NUCLEOTIDE SEQUENCE</scope>
    <source>
        <strain evidence="1">Expedition CK06-06</strain>
    </source>
</reference>
<comment type="caution">
    <text evidence="1">The sequence shown here is derived from an EMBL/GenBank/DDBJ whole genome shotgun (WGS) entry which is preliminary data.</text>
</comment>
<gene>
    <name evidence="1" type="ORF">S03H2_50003</name>
</gene>
<protein>
    <submittedName>
        <fullName evidence="1">Uncharacterized protein</fullName>
    </submittedName>
</protein>
<dbReference type="SUPFAM" id="SSF49785">
    <property type="entry name" value="Galactose-binding domain-like"/>
    <property type="match status" value="1"/>
</dbReference>
<name>X1GXG7_9ZZZZ</name>
<sequence>MSGSSRVVAVLSAFLIAFPIVLILAGPAQAGDWIRPDWSQSPPVRFPSVWVFGKSVENSPRIYRTVIDVPDRCDRATAMLRTADWACVWVDGRQVFAAGADSTADDARTRRVARNKLQWLDLSEYLTPGRHVLTVSASDRGFVLDGGLYAGTRRLADLTSSDTWTVTRFAPATVIEDQAIVTDAYDGQAVDGLCGPATAVRAVDVWTVREDTLAKVY</sequence>
<organism evidence="1">
    <name type="scientific">marine sediment metagenome</name>
    <dbReference type="NCBI Taxonomy" id="412755"/>
    <lineage>
        <taxon>unclassified sequences</taxon>
        <taxon>metagenomes</taxon>
        <taxon>ecological metagenomes</taxon>
    </lineage>
</organism>
<proteinExistence type="predicted"/>
<dbReference type="Gene3D" id="2.60.120.260">
    <property type="entry name" value="Galactose-binding domain-like"/>
    <property type="match status" value="1"/>
</dbReference>
<dbReference type="InterPro" id="IPR008979">
    <property type="entry name" value="Galactose-bd-like_sf"/>
</dbReference>
<dbReference type="EMBL" id="BARU01031632">
    <property type="protein sequence ID" value="GAH62596.1"/>
    <property type="molecule type" value="Genomic_DNA"/>
</dbReference>
<feature type="non-terminal residue" evidence="1">
    <location>
        <position position="217"/>
    </location>
</feature>
<accession>X1GXG7</accession>